<sequence>MPQRWRGWAGLDSWPNVQELRTNERCKLRDHHLPSSEACVDCMRICHVYHKTVPTRRLVICEVEGIACCPRKRFWSLQYRVQGFFFFRLSSCSRVLGLLAMLS</sequence>
<evidence type="ECO:0000313" key="2">
    <source>
        <dbReference type="Proteomes" id="UP000237000"/>
    </source>
</evidence>
<evidence type="ECO:0000313" key="1">
    <source>
        <dbReference type="EMBL" id="PON85769.1"/>
    </source>
</evidence>
<reference evidence="2" key="1">
    <citation type="submission" date="2016-06" db="EMBL/GenBank/DDBJ databases">
        <title>Parallel loss of symbiosis genes in relatives of nitrogen-fixing non-legume Parasponia.</title>
        <authorList>
            <person name="Van Velzen R."/>
            <person name="Holmer R."/>
            <person name="Bu F."/>
            <person name="Rutten L."/>
            <person name="Van Zeijl A."/>
            <person name="Liu W."/>
            <person name="Santuari L."/>
            <person name="Cao Q."/>
            <person name="Sharma T."/>
            <person name="Shen D."/>
            <person name="Roswanjaya Y."/>
            <person name="Wardhani T."/>
            <person name="Kalhor M.S."/>
            <person name="Jansen J."/>
            <person name="Van den Hoogen J."/>
            <person name="Gungor B."/>
            <person name="Hartog M."/>
            <person name="Hontelez J."/>
            <person name="Verver J."/>
            <person name="Yang W.-C."/>
            <person name="Schijlen E."/>
            <person name="Repin R."/>
            <person name="Schilthuizen M."/>
            <person name="Schranz E."/>
            <person name="Heidstra R."/>
            <person name="Miyata K."/>
            <person name="Fedorova E."/>
            <person name="Kohlen W."/>
            <person name="Bisseling T."/>
            <person name="Smit S."/>
            <person name="Geurts R."/>
        </authorList>
    </citation>
    <scope>NUCLEOTIDE SEQUENCE [LARGE SCALE GENOMIC DNA]</scope>
    <source>
        <strain evidence="2">cv. RG33-2</strain>
    </source>
</reference>
<proteinExistence type="predicted"/>
<name>A0A2P5EJR3_TREOI</name>
<comment type="caution">
    <text evidence="1">The sequence shown here is derived from an EMBL/GenBank/DDBJ whole genome shotgun (WGS) entry which is preliminary data.</text>
</comment>
<organism evidence="1 2">
    <name type="scientific">Trema orientale</name>
    <name type="common">Charcoal tree</name>
    <name type="synonym">Celtis orientalis</name>
    <dbReference type="NCBI Taxonomy" id="63057"/>
    <lineage>
        <taxon>Eukaryota</taxon>
        <taxon>Viridiplantae</taxon>
        <taxon>Streptophyta</taxon>
        <taxon>Embryophyta</taxon>
        <taxon>Tracheophyta</taxon>
        <taxon>Spermatophyta</taxon>
        <taxon>Magnoliopsida</taxon>
        <taxon>eudicotyledons</taxon>
        <taxon>Gunneridae</taxon>
        <taxon>Pentapetalae</taxon>
        <taxon>rosids</taxon>
        <taxon>fabids</taxon>
        <taxon>Rosales</taxon>
        <taxon>Cannabaceae</taxon>
        <taxon>Trema</taxon>
    </lineage>
</organism>
<accession>A0A2P5EJR3</accession>
<protein>
    <submittedName>
        <fullName evidence="1">Uncharacterized protein</fullName>
    </submittedName>
</protein>
<dbReference type="AlphaFoldDB" id="A0A2P5EJR3"/>
<dbReference type="OrthoDB" id="10472707at2759"/>
<dbReference type="InParanoid" id="A0A2P5EJR3"/>
<gene>
    <name evidence="1" type="ORF">TorRG33x02_183780</name>
</gene>
<dbReference type="Proteomes" id="UP000237000">
    <property type="component" value="Unassembled WGS sequence"/>
</dbReference>
<dbReference type="EMBL" id="JXTC01000142">
    <property type="protein sequence ID" value="PON85769.1"/>
    <property type="molecule type" value="Genomic_DNA"/>
</dbReference>
<keyword evidence="2" id="KW-1185">Reference proteome</keyword>